<sequence length="566" mass="64236">MMHFTLLGLVLAGSVVAKNVTYNVVTLDPTVNRMCVSIDDAVYLLSKSRASPLLYTGQGPMGSSYKYCVVDHENRVSESEEFSRPGTIKGNSTMNEIYKRTQTVHDIPKLPTLWKYNYQDSLNPLLHPDGHIATIHFQSTKNAAVALHSNVTEDVKVLGNLTFISHNDVQFIKEAQIKLSGRSSRMWAKQSYNIKVKGKKEDLYGLKKFKLRAEPNDPTYMREKLYYDILRKSASVPARGTSWVRVIMDNTPIGLFLMADQLDKHWLKAAFNGDNDDSTTGVLYMGNYVLQNSTAKKQYTSDLSYLGDDPLSYGVNDAYLLKAKSSDKENKDFTRLAEFTKQIADSKGLSAKAWKNIMDVDVFLINMAIEFLQGHMDGYQNNQNNYYVYDHNGKWTWLSNDVDYVMGNSIGNQTKLWTGDYTQFGDMSKRPLMKAILAVPEFRTAYEQCITRLVNQLYNLDILGPRIDAHQAMLSEDVAWDHSLPKMINEVSNPGLEGIEKIQDYVSKLTKMDAEIDVKDYHERLHSPNLTFEQAINGVTGHSTLYGLKQWITNKAENIKQSLHIS</sequence>
<reference evidence="2" key="2">
    <citation type="journal article" date="2022" name="Proc. Natl. Acad. Sci. U.S.A.">
        <title>Diploid-dominant life cycles characterize the early evolution of Fungi.</title>
        <authorList>
            <person name="Amses K.R."/>
            <person name="Simmons D.R."/>
            <person name="Longcore J.E."/>
            <person name="Mondo S.J."/>
            <person name="Seto K."/>
            <person name="Jeronimo G.H."/>
            <person name="Bonds A.E."/>
            <person name="Quandt C.A."/>
            <person name="Davis W.J."/>
            <person name="Chang Y."/>
            <person name="Federici B.A."/>
            <person name="Kuo A."/>
            <person name="LaButti K."/>
            <person name="Pangilinan J."/>
            <person name="Andreopoulos W."/>
            <person name="Tritt A."/>
            <person name="Riley R."/>
            <person name="Hundley H."/>
            <person name="Johnson J."/>
            <person name="Lipzen A."/>
            <person name="Barry K."/>
            <person name="Lang B.F."/>
            <person name="Cuomo C.A."/>
            <person name="Buchler N.E."/>
            <person name="Grigoriev I.V."/>
            <person name="Spatafora J.W."/>
            <person name="Stajich J.E."/>
            <person name="James T.Y."/>
        </authorList>
    </citation>
    <scope>NUCLEOTIDE SEQUENCE</scope>
    <source>
        <strain evidence="2">AG</strain>
    </source>
</reference>
<keyword evidence="3" id="KW-1185">Reference proteome</keyword>
<evidence type="ECO:0000313" key="2">
    <source>
        <dbReference type="EMBL" id="KAI8575354.1"/>
    </source>
</evidence>
<accession>A0AAD5HA18</accession>
<keyword evidence="1" id="KW-0732">Signal</keyword>
<feature type="signal peptide" evidence="1">
    <location>
        <begin position="1"/>
        <end position="17"/>
    </location>
</feature>
<evidence type="ECO:0008006" key="4">
    <source>
        <dbReference type="Google" id="ProtNLM"/>
    </source>
</evidence>
<evidence type="ECO:0000313" key="3">
    <source>
        <dbReference type="Proteomes" id="UP001206595"/>
    </source>
</evidence>
<dbReference type="PANTHER" id="PTHR40050">
    <property type="entry name" value="INNER SPORE COAT PROTEIN H"/>
    <property type="match status" value="1"/>
</dbReference>
<dbReference type="Pfam" id="PF08757">
    <property type="entry name" value="CotH"/>
    <property type="match status" value="1"/>
</dbReference>
<dbReference type="GeneID" id="75919139"/>
<name>A0AAD5HA18_UMBRA</name>
<organism evidence="2 3">
    <name type="scientific">Umbelopsis ramanniana AG</name>
    <dbReference type="NCBI Taxonomy" id="1314678"/>
    <lineage>
        <taxon>Eukaryota</taxon>
        <taxon>Fungi</taxon>
        <taxon>Fungi incertae sedis</taxon>
        <taxon>Mucoromycota</taxon>
        <taxon>Mucoromycotina</taxon>
        <taxon>Umbelopsidomycetes</taxon>
        <taxon>Umbelopsidales</taxon>
        <taxon>Umbelopsidaceae</taxon>
        <taxon>Umbelopsis</taxon>
    </lineage>
</organism>
<dbReference type="RefSeq" id="XP_051440358.1">
    <property type="nucleotide sequence ID" value="XM_051593797.1"/>
</dbReference>
<dbReference type="PANTHER" id="PTHR40050:SF1">
    <property type="entry name" value="INNER SPORE COAT PROTEIN H"/>
    <property type="match status" value="1"/>
</dbReference>
<gene>
    <name evidence="2" type="ORF">K450DRAFT_303614</name>
</gene>
<comment type="caution">
    <text evidence="2">The sequence shown here is derived from an EMBL/GenBank/DDBJ whole genome shotgun (WGS) entry which is preliminary data.</text>
</comment>
<reference evidence="2" key="1">
    <citation type="submission" date="2021-06" db="EMBL/GenBank/DDBJ databases">
        <authorList>
            <consortium name="DOE Joint Genome Institute"/>
            <person name="Mondo S.J."/>
            <person name="Amses K.R."/>
            <person name="Simmons D.R."/>
            <person name="Longcore J.E."/>
            <person name="Seto K."/>
            <person name="Alves G.H."/>
            <person name="Bonds A.E."/>
            <person name="Quandt C.A."/>
            <person name="Davis W.J."/>
            <person name="Chang Y."/>
            <person name="Letcher P.M."/>
            <person name="Powell M.J."/>
            <person name="Kuo A."/>
            <person name="Labutti K."/>
            <person name="Pangilinan J."/>
            <person name="Andreopoulos W."/>
            <person name="Tritt A."/>
            <person name="Riley R."/>
            <person name="Hundley H."/>
            <person name="Johnson J."/>
            <person name="Lipzen A."/>
            <person name="Barry K."/>
            <person name="Berbee M.L."/>
            <person name="Buchler N.E."/>
            <person name="Grigoriev I.V."/>
            <person name="Spatafora J.W."/>
            <person name="Stajich J.E."/>
            <person name="James T.Y."/>
        </authorList>
    </citation>
    <scope>NUCLEOTIDE SEQUENCE</scope>
    <source>
        <strain evidence="2">AG</strain>
    </source>
</reference>
<evidence type="ECO:0000256" key="1">
    <source>
        <dbReference type="SAM" id="SignalP"/>
    </source>
</evidence>
<dbReference type="InterPro" id="IPR014867">
    <property type="entry name" value="Spore_coat_CotH_CotH2/3/7"/>
</dbReference>
<protein>
    <recommendedName>
        <fullName evidence="4">Coth protein-domain-containing protein</fullName>
    </recommendedName>
</protein>
<dbReference type="AlphaFoldDB" id="A0AAD5HA18"/>
<dbReference type="EMBL" id="MU620985">
    <property type="protein sequence ID" value="KAI8575354.1"/>
    <property type="molecule type" value="Genomic_DNA"/>
</dbReference>
<feature type="chain" id="PRO_5042142990" description="Coth protein-domain-containing protein" evidence="1">
    <location>
        <begin position="18"/>
        <end position="566"/>
    </location>
</feature>
<proteinExistence type="predicted"/>
<dbReference type="Proteomes" id="UP001206595">
    <property type="component" value="Unassembled WGS sequence"/>
</dbReference>